<sequence length="398" mass="40484">MANSGISLTVGVLSERDSHEHRVALDPSACGRLVHSEMAVLVESDCGLDAGFPDHAYEAAGATIATRSGVIADCDVLASLSFPPRAVTDQLVAGQTIIGLLDPLNSLDRVGPLAEQGLTLVALELLPRTLSRAQAMDALSSQSSAAGYRAAIVAAEKFGRYLPMMITASGTAIPAKVIVIGTGVAGLQAIATTKRLGAVVTGYDVREASRMEVESLGAKFLTSSVAAGTGEGGYARPMTTEEQSTQQQELAAALAAFDIIITTAKVPGRTPPLLVSAETLTTLKPGTVCVDLGASDKGGNVFGSIDGSTTTTTSGVVVVGAGNLAADLPASASQMYGKNITAVIEALAPMGAITIDPTDEIHASLVASHDGIVTNPVLRAAMKLEPLGSSEPLKAQAP</sequence>
<evidence type="ECO:0000256" key="7">
    <source>
        <dbReference type="ARBA" id="ARBA00048202"/>
    </source>
</evidence>
<dbReference type="Proteomes" id="UP001500943">
    <property type="component" value="Unassembled WGS sequence"/>
</dbReference>
<dbReference type="InterPro" id="IPR036291">
    <property type="entry name" value="NAD(P)-bd_dom_sf"/>
</dbReference>
<dbReference type="EC" id="7.1.1.1" evidence="2"/>
<comment type="catalytic activity">
    <reaction evidence="7">
        <text>NAD(+) + NADPH + H(+)(in) = NADH + NADP(+) + H(+)(out)</text>
        <dbReference type="Rhea" id="RHEA:47992"/>
        <dbReference type="ChEBI" id="CHEBI:15378"/>
        <dbReference type="ChEBI" id="CHEBI:57540"/>
        <dbReference type="ChEBI" id="CHEBI:57783"/>
        <dbReference type="ChEBI" id="CHEBI:57945"/>
        <dbReference type="ChEBI" id="CHEBI:58349"/>
        <dbReference type="EC" id="7.1.1.1"/>
    </reaction>
</comment>
<dbReference type="SMART" id="SM01003">
    <property type="entry name" value="AlaDh_PNT_N"/>
    <property type="match status" value="1"/>
</dbReference>
<proteinExistence type="predicted"/>
<comment type="function">
    <text evidence="1">The transhydrogenation between NADH and NADP is coupled to respiration and ATP hydrolysis and functions as a proton pump across the membrane.</text>
</comment>
<dbReference type="EMBL" id="BAAAKW010000016">
    <property type="protein sequence ID" value="GAA1209798.1"/>
    <property type="molecule type" value="Genomic_DNA"/>
</dbReference>
<evidence type="ECO:0000256" key="6">
    <source>
        <dbReference type="ARBA" id="ARBA00023027"/>
    </source>
</evidence>
<feature type="domain" description="Alanine dehydrogenase/pyridine nucleotide transhydrogenase N-terminal" evidence="9">
    <location>
        <begin position="11"/>
        <end position="146"/>
    </location>
</feature>
<evidence type="ECO:0000256" key="1">
    <source>
        <dbReference type="ARBA" id="ARBA00003943"/>
    </source>
</evidence>
<evidence type="ECO:0000259" key="8">
    <source>
        <dbReference type="SMART" id="SM01002"/>
    </source>
</evidence>
<keyword evidence="6" id="KW-0520">NAD</keyword>
<dbReference type="InterPro" id="IPR007886">
    <property type="entry name" value="AlaDH/PNT_N"/>
</dbReference>
<keyword evidence="4" id="KW-0521">NADP</keyword>
<evidence type="ECO:0000313" key="10">
    <source>
        <dbReference type="EMBL" id="GAA1209798.1"/>
    </source>
</evidence>
<dbReference type="PANTHER" id="PTHR10160:SF19">
    <property type="entry name" value="PROTON-TRANSLOCATING NAD(P)(+) TRANSHYDROGENASE"/>
    <property type="match status" value="1"/>
</dbReference>
<dbReference type="PANTHER" id="PTHR10160">
    <property type="entry name" value="NAD(P) TRANSHYDROGENASE"/>
    <property type="match status" value="1"/>
</dbReference>
<name>A0ABN1VHP7_9MICO</name>
<evidence type="ECO:0000256" key="4">
    <source>
        <dbReference type="ARBA" id="ARBA00022857"/>
    </source>
</evidence>
<organism evidence="10 11">
    <name type="scientific">Rhodoglobus aureus</name>
    <dbReference type="NCBI Taxonomy" id="191497"/>
    <lineage>
        <taxon>Bacteria</taxon>
        <taxon>Bacillati</taxon>
        <taxon>Actinomycetota</taxon>
        <taxon>Actinomycetes</taxon>
        <taxon>Micrococcales</taxon>
        <taxon>Microbacteriaceae</taxon>
        <taxon>Rhodoglobus</taxon>
    </lineage>
</organism>
<dbReference type="Pfam" id="PF01262">
    <property type="entry name" value="AlaDh_PNT_C"/>
    <property type="match status" value="1"/>
</dbReference>
<comment type="caution">
    <text evidence="10">The sequence shown here is derived from an EMBL/GenBank/DDBJ whole genome shotgun (WGS) entry which is preliminary data.</text>
</comment>
<dbReference type="Pfam" id="PF05222">
    <property type="entry name" value="AlaDh_PNT_N"/>
    <property type="match status" value="1"/>
</dbReference>
<reference evidence="10 11" key="1">
    <citation type="journal article" date="2019" name="Int. J. Syst. Evol. Microbiol.">
        <title>The Global Catalogue of Microorganisms (GCM) 10K type strain sequencing project: providing services to taxonomists for standard genome sequencing and annotation.</title>
        <authorList>
            <consortium name="The Broad Institute Genomics Platform"/>
            <consortium name="The Broad Institute Genome Sequencing Center for Infectious Disease"/>
            <person name="Wu L."/>
            <person name="Ma J."/>
        </authorList>
    </citation>
    <scope>NUCLEOTIDE SEQUENCE [LARGE SCALE GENOMIC DNA]</scope>
    <source>
        <strain evidence="10 11">JCM 12762</strain>
    </source>
</reference>
<gene>
    <name evidence="10" type="ORF">GCM10009655_06100</name>
</gene>
<evidence type="ECO:0000256" key="3">
    <source>
        <dbReference type="ARBA" id="ARBA00022741"/>
    </source>
</evidence>
<evidence type="ECO:0000313" key="11">
    <source>
        <dbReference type="Proteomes" id="UP001500943"/>
    </source>
</evidence>
<evidence type="ECO:0000259" key="9">
    <source>
        <dbReference type="SMART" id="SM01003"/>
    </source>
</evidence>
<feature type="domain" description="Alanine dehydrogenase/pyridine nucleotide transhydrogenase NAD(H)-binding" evidence="8">
    <location>
        <begin position="155"/>
        <end position="320"/>
    </location>
</feature>
<keyword evidence="5" id="KW-1278">Translocase</keyword>
<evidence type="ECO:0000256" key="2">
    <source>
        <dbReference type="ARBA" id="ARBA00012943"/>
    </source>
</evidence>
<dbReference type="SMART" id="SM01002">
    <property type="entry name" value="AlaDh_PNT_C"/>
    <property type="match status" value="1"/>
</dbReference>
<keyword evidence="3" id="KW-0547">Nucleotide-binding</keyword>
<keyword evidence="11" id="KW-1185">Reference proteome</keyword>
<accession>A0ABN1VHP7</accession>
<dbReference type="Gene3D" id="3.40.50.720">
    <property type="entry name" value="NAD(P)-binding Rossmann-like Domain"/>
    <property type="match status" value="2"/>
</dbReference>
<protein>
    <recommendedName>
        <fullName evidence="2">proton-translocating NAD(P)(+) transhydrogenase</fullName>
        <ecNumber evidence="2">7.1.1.1</ecNumber>
    </recommendedName>
</protein>
<dbReference type="SUPFAM" id="SSF52283">
    <property type="entry name" value="Formate/glycerate dehydrogenase catalytic domain-like"/>
    <property type="match status" value="1"/>
</dbReference>
<dbReference type="RefSeq" id="WP_343923061.1">
    <property type="nucleotide sequence ID" value="NZ_BAAAKW010000016.1"/>
</dbReference>
<dbReference type="SUPFAM" id="SSF51735">
    <property type="entry name" value="NAD(P)-binding Rossmann-fold domains"/>
    <property type="match status" value="1"/>
</dbReference>
<evidence type="ECO:0000256" key="5">
    <source>
        <dbReference type="ARBA" id="ARBA00022967"/>
    </source>
</evidence>
<dbReference type="InterPro" id="IPR007698">
    <property type="entry name" value="AlaDH/PNT_NAD(H)-bd"/>
</dbReference>